<dbReference type="EMBL" id="ML992503">
    <property type="protein sequence ID" value="KAF2226127.1"/>
    <property type="molecule type" value="Genomic_DNA"/>
</dbReference>
<proteinExistence type="predicted"/>
<gene>
    <name evidence="1" type="ORF">BDZ85DRAFT_258641</name>
</gene>
<reference evidence="2" key="1">
    <citation type="journal article" date="2020" name="Stud. Mycol.">
        <title>101 Dothideomycetes genomes: A test case for predicting lifestyles and emergence of pathogens.</title>
        <authorList>
            <person name="Haridas S."/>
            <person name="Albert R."/>
            <person name="Binder M."/>
            <person name="Bloem J."/>
            <person name="LaButti K."/>
            <person name="Salamov A."/>
            <person name="Andreopoulos B."/>
            <person name="Baker S."/>
            <person name="Barry K."/>
            <person name="Bills G."/>
            <person name="Bluhm B."/>
            <person name="Cannon C."/>
            <person name="Castanera R."/>
            <person name="Culley D."/>
            <person name="Daum C."/>
            <person name="Ezra D."/>
            <person name="Gonzalez J."/>
            <person name="Henrissat B."/>
            <person name="Kuo A."/>
            <person name="Liang C."/>
            <person name="Lipzen A."/>
            <person name="Lutzoni F."/>
            <person name="Magnuson J."/>
            <person name="Mondo S."/>
            <person name="Nolan M."/>
            <person name="Ohm R."/>
            <person name="Pangilinan J."/>
            <person name="Park H.-J."/>
            <person name="Ramirez L."/>
            <person name="Alfaro M."/>
            <person name="Sun H."/>
            <person name="Tritt A."/>
            <person name="Yoshinaga Y."/>
            <person name="Zwiers L.-H."/>
            <person name="Turgeon B."/>
            <person name="Goodwin S."/>
            <person name="Spatafora J."/>
            <person name="Crous P."/>
            <person name="Grigoriev I."/>
        </authorList>
    </citation>
    <scope>NUCLEOTIDE SEQUENCE [LARGE SCALE GENOMIC DNA]</scope>
    <source>
        <strain evidence="2">CECT 20119</strain>
    </source>
</reference>
<dbReference type="Proteomes" id="UP000799538">
    <property type="component" value="Unassembled WGS sequence"/>
</dbReference>
<dbReference type="AlphaFoldDB" id="A0A6A6GKF2"/>
<accession>A0A6A6GKF2</accession>
<keyword evidence="2" id="KW-1185">Reference proteome</keyword>
<organism evidence="1 2">
    <name type="scientific">Elsinoe ampelina</name>
    <dbReference type="NCBI Taxonomy" id="302913"/>
    <lineage>
        <taxon>Eukaryota</taxon>
        <taxon>Fungi</taxon>
        <taxon>Dikarya</taxon>
        <taxon>Ascomycota</taxon>
        <taxon>Pezizomycotina</taxon>
        <taxon>Dothideomycetes</taxon>
        <taxon>Dothideomycetidae</taxon>
        <taxon>Myriangiales</taxon>
        <taxon>Elsinoaceae</taxon>
        <taxon>Elsinoe</taxon>
    </lineage>
</organism>
<sequence>MQYAVYPRMPPLTSGQCLWPCSIILLASCDASSLVLEAGSWIKLSPWCESHQWRRGGRPKRDILSPRMESCR</sequence>
<protein>
    <submittedName>
        <fullName evidence="1">Uncharacterized protein</fullName>
    </submittedName>
</protein>
<evidence type="ECO:0000313" key="2">
    <source>
        <dbReference type="Proteomes" id="UP000799538"/>
    </source>
</evidence>
<name>A0A6A6GKF2_9PEZI</name>
<evidence type="ECO:0000313" key="1">
    <source>
        <dbReference type="EMBL" id="KAF2226127.1"/>
    </source>
</evidence>